<sequence>MKHFILLAGASLLALAACETTTPPPVEPAEPPVATETPTPVATPTPAETPVVYDYSSALASDLRSEEDLEKDEARLPAETLAFTGVEPGDTVLELEAGGGYFTSLLAAVVGEEGMVYMQNPQEFDNFWGGGDPPRLVGLPETVSYLRTDFDDFSALPDESIDVVTWIMGPHELWYTPDRSDGLGEANPSFAEIARVLKSGGALVMQDHKAPAGSPPTTGGDTHRIDPVIIDGLATENGLVLTESSDLFAHPDDDLTMNVFAPEVRGKTDQFLVKYVKE</sequence>
<feature type="compositionally biased region" description="Pro residues" evidence="1">
    <location>
        <begin position="22"/>
        <end position="31"/>
    </location>
</feature>
<feature type="signal peptide" evidence="2">
    <location>
        <begin position="1"/>
        <end position="16"/>
    </location>
</feature>
<name>A0ABW1S7S0_9PROT</name>
<dbReference type="Proteomes" id="UP001596303">
    <property type="component" value="Unassembled WGS sequence"/>
</dbReference>
<dbReference type="GO" id="GO:0032259">
    <property type="term" value="P:methylation"/>
    <property type="evidence" value="ECO:0007669"/>
    <property type="project" value="UniProtKB-KW"/>
</dbReference>
<keyword evidence="5" id="KW-1185">Reference proteome</keyword>
<keyword evidence="2" id="KW-0732">Signal</keyword>
<feature type="chain" id="PRO_5046635777" evidence="2">
    <location>
        <begin position="17"/>
        <end position="278"/>
    </location>
</feature>
<keyword evidence="4" id="KW-0489">Methyltransferase</keyword>
<dbReference type="CDD" id="cd02440">
    <property type="entry name" value="AdoMet_MTases"/>
    <property type="match status" value="1"/>
</dbReference>
<evidence type="ECO:0000313" key="4">
    <source>
        <dbReference type="EMBL" id="MFC6197578.1"/>
    </source>
</evidence>
<accession>A0ABW1S7S0</accession>
<proteinExistence type="predicted"/>
<protein>
    <submittedName>
        <fullName evidence="4">Methyltransferase domain-containing protein</fullName>
    </submittedName>
</protein>
<feature type="domain" description="Methyltransferase type 11" evidence="3">
    <location>
        <begin position="98"/>
        <end position="205"/>
    </location>
</feature>
<evidence type="ECO:0000256" key="1">
    <source>
        <dbReference type="SAM" id="MobiDB-lite"/>
    </source>
</evidence>
<dbReference type="EMBL" id="JBHSSW010000005">
    <property type="protein sequence ID" value="MFC6197578.1"/>
    <property type="molecule type" value="Genomic_DNA"/>
</dbReference>
<dbReference type="Gene3D" id="3.40.50.150">
    <property type="entry name" value="Vaccinia Virus protein VP39"/>
    <property type="match status" value="1"/>
</dbReference>
<dbReference type="InterPro" id="IPR029063">
    <property type="entry name" value="SAM-dependent_MTases_sf"/>
</dbReference>
<dbReference type="PROSITE" id="PS51257">
    <property type="entry name" value="PROKAR_LIPOPROTEIN"/>
    <property type="match status" value="1"/>
</dbReference>
<evidence type="ECO:0000313" key="5">
    <source>
        <dbReference type="Proteomes" id="UP001596303"/>
    </source>
</evidence>
<reference evidence="5" key="1">
    <citation type="journal article" date="2019" name="Int. J. Syst. Evol. Microbiol.">
        <title>The Global Catalogue of Microorganisms (GCM) 10K type strain sequencing project: providing services to taxonomists for standard genome sequencing and annotation.</title>
        <authorList>
            <consortium name="The Broad Institute Genomics Platform"/>
            <consortium name="The Broad Institute Genome Sequencing Center for Infectious Disease"/>
            <person name="Wu L."/>
            <person name="Ma J."/>
        </authorList>
    </citation>
    <scope>NUCLEOTIDE SEQUENCE [LARGE SCALE GENOMIC DNA]</scope>
    <source>
        <strain evidence="5">CGMCC-1.15741</strain>
    </source>
</reference>
<dbReference type="Pfam" id="PF08241">
    <property type="entry name" value="Methyltransf_11"/>
    <property type="match status" value="1"/>
</dbReference>
<dbReference type="RefSeq" id="WP_377376685.1">
    <property type="nucleotide sequence ID" value="NZ_JBHSSW010000005.1"/>
</dbReference>
<gene>
    <name evidence="4" type="ORF">ACFQDM_05785</name>
</gene>
<dbReference type="SUPFAM" id="SSF53335">
    <property type="entry name" value="S-adenosyl-L-methionine-dependent methyltransferases"/>
    <property type="match status" value="1"/>
</dbReference>
<feature type="compositionally biased region" description="Low complexity" evidence="1">
    <location>
        <begin position="32"/>
        <end position="47"/>
    </location>
</feature>
<evidence type="ECO:0000256" key="2">
    <source>
        <dbReference type="SAM" id="SignalP"/>
    </source>
</evidence>
<dbReference type="InterPro" id="IPR013216">
    <property type="entry name" value="Methyltransf_11"/>
</dbReference>
<keyword evidence="4" id="KW-0808">Transferase</keyword>
<comment type="caution">
    <text evidence="4">The sequence shown here is derived from an EMBL/GenBank/DDBJ whole genome shotgun (WGS) entry which is preliminary data.</text>
</comment>
<organism evidence="4 5">
    <name type="scientific">Ponticaulis profundi</name>
    <dbReference type="NCBI Taxonomy" id="2665222"/>
    <lineage>
        <taxon>Bacteria</taxon>
        <taxon>Pseudomonadati</taxon>
        <taxon>Pseudomonadota</taxon>
        <taxon>Alphaproteobacteria</taxon>
        <taxon>Hyphomonadales</taxon>
        <taxon>Hyphomonadaceae</taxon>
        <taxon>Ponticaulis</taxon>
    </lineage>
</organism>
<dbReference type="GO" id="GO:0008168">
    <property type="term" value="F:methyltransferase activity"/>
    <property type="evidence" value="ECO:0007669"/>
    <property type="project" value="UniProtKB-KW"/>
</dbReference>
<evidence type="ECO:0000259" key="3">
    <source>
        <dbReference type="Pfam" id="PF08241"/>
    </source>
</evidence>
<feature type="region of interest" description="Disordered" evidence="1">
    <location>
        <begin position="22"/>
        <end position="47"/>
    </location>
</feature>